<dbReference type="Proteomes" id="UP000435802">
    <property type="component" value="Unassembled WGS sequence"/>
</dbReference>
<dbReference type="OrthoDB" id="5695107at2"/>
<dbReference type="InterPro" id="IPR029052">
    <property type="entry name" value="Metallo-depent_PP-like"/>
</dbReference>
<dbReference type="EMBL" id="WUMK01000003">
    <property type="protein sequence ID" value="MXN45309.1"/>
    <property type="molecule type" value="Genomic_DNA"/>
</dbReference>
<gene>
    <name evidence="2" type="ORF">GR138_08910</name>
</gene>
<dbReference type="Pfam" id="PF00149">
    <property type="entry name" value="Metallophos"/>
    <property type="match status" value="1"/>
</dbReference>
<evidence type="ECO:0000313" key="2">
    <source>
        <dbReference type="EMBL" id="MXN45309.1"/>
    </source>
</evidence>
<feature type="domain" description="Calcineurin-like phosphoesterase" evidence="1">
    <location>
        <begin position="2"/>
        <end position="116"/>
    </location>
</feature>
<reference evidence="2 3" key="1">
    <citation type="submission" date="2019-12" db="EMBL/GenBank/DDBJ databases">
        <title>Shinella kummerowiae sp. nov., a symbiotic bacterium isolated from root nodules of the herbal legume Kummerowia stipulacea.</title>
        <authorList>
            <person name="Gao J."/>
        </authorList>
    </citation>
    <scope>NUCLEOTIDE SEQUENCE [LARGE SCALE GENOMIC DNA]</scope>
    <source>
        <strain evidence="2 3">CCBAU 25048</strain>
    </source>
</reference>
<proteinExistence type="predicted"/>
<dbReference type="AlphaFoldDB" id="A0A6N8S8N1"/>
<comment type="caution">
    <text evidence="2">The sequence shown here is derived from an EMBL/GenBank/DDBJ whole genome shotgun (WGS) entry which is preliminary data.</text>
</comment>
<dbReference type="InterPro" id="IPR004843">
    <property type="entry name" value="Calcineurin-like_PHP"/>
</dbReference>
<keyword evidence="3" id="KW-1185">Reference proteome</keyword>
<organism evidence="2 3">
    <name type="scientific">Shinella kummerowiae</name>
    <dbReference type="NCBI Taxonomy" id="417745"/>
    <lineage>
        <taxon>Bacteria</taxon>
        <taxon>Pseudomonadati</taxon>
        <taxon>Pseudomonadota</taxon>
        <taxon>Alphaproteobacteria</taxon>
        <taxon>Hyphomicrobiales</taxon>
        <taxon>Rhizobiaceae</taxon>
        <taxon>Shinella</taxon>
    </lineage>
</organism>
<sequence length="529" mass="57275">MIRIAVIADPHVHDCTWVPEGFGLEGAVRSFAETAASTRIFNESVPAFRAALDCAVEAGAPVVLLVGDLTDDGQRPNILAALSIVEAYRERHGIRVLMTPGNHDFYALAGRPQDKSFLAPDGTPIMVRSADCAEAATLGTGEALAMLSSFGFEPEEGDLHWESPFGTNPDWSARSYTVLSQDGSTPCRMIDASYLVEPIEGLWVLAIDANVCVPRDGASDFADPAQFHDPTDGGWRAVLQHRAHLFAWMADVAAQARAGGKHLVAFSHYPALDPLGGASREEVALFGATGLARRAPTIAVADAFAATGVPLHFSGHLHVNDTARHETARGCFANIAVPSPVGYGPGLKIVDLHADRTEIRTQPLRQVPGHDAAFAAYRAEARKAGTAEPSASFAPDHGQFLSRHLVDLVHGRYLAREWPQDMVDFVAEASVADLMRHLDLDADDAPAMPLTALVEDWYRLRKAGELSHEDIAPDRLAFYRRLSVQAPLLNGDSLAARFATLLRMMGAYLHRHPNRDFSLSRPDMVITPL</sequence>
<dbReference type="SUPFAM" id="SSF56300">
    <property type="entry name" value="Metallo-dependent phosphatases"/>
    <property type="match status" value="1"/>
</dbReference>
<accession>A0A6N8S8N1</accession>
<protein>
    <submittedName>
        <fullName evidence="2">Metallophosphoesterase</fullName>
    </submittedName>
</protein>
<dbReference type="Gene3D" id="3.60.21.10">
    <property type="match status" value="2"/>
</dbReference>
<dbReference type="RefSeq" id="WP_160858480.1">
    <property type="nucleotide sequence ID" value="NZ_WUMK01000003.1"/>
</dbReference>
<dbReference type="GO" id="GO:0016787">
    <property type="term" value="F:hydrolase activity"/>
    <property type="evidence" value="ECO:0007669"/>
    <property type="project" value="InterPro"/>
</dbReference>
<name>A0A6N8S8N1_9HYPH</name>
<evidence type="ECO:0000313" key="3">
    <source>
        <dbReference type="Proteomes" id="UP000435802"/>
    </source>
</evidence>
<evidence type="ECO:0000259" key="1">
    <source>
        <dbReference type="Pfam" id="PF00149"/>
    </source>
</evidence>